<evidence type="ECO:0000313" key="8">
    <source>
        <dbReference type="Proteomes" id="UP000557842"/>
    </source>
</evidence>
<dbReference type="EMBL" id="AABTCC010000007">
    <property type="protein sequence ID" value="EAI8858878.1"/>
    <property type="molecule type" value="Genomic_DNA"/>
</dbReference>
<evidence type="ECO:0000256" key="1">
    <source>
        <dbReference type="SAM" id="MobiDB-lite"/>
    </source>
</evidence>
<keyword evidence="2" id="KW-1133">Transmembrane helix</keyword>
<accession>A0A5L9WSF0</accession>
<evidence type="ECO:0000313" key="5">
    <source>
        <dbReference type="EMBL" id="EAK0453245.1"/>
    </source>
</evidence>
<feature type="compositionally biased region" description="Basic and acidic residues" evidence="1">
    <location>
        <begin position="77"/>
        <end position="87"/>
    </location>
</feature>
<sequence>MSRKIGAKYPTLNSFVVAIFIYVCIIISLFYKIYTAEDPKKYTNQQDAFMDVFVVQTEVADTITAPKKAEEKIEAKLTEEKEQEEVTKTTNKQNPKPVEEPKLTPVLDPKPAPSVNLNELFSDVKVEQPTPKPKEQAVQSNKKSDKKTSSSSKSATDILNALQKDITAKAPPAGMTGEYNKFMGDITEIIQRKWVSYKADTNNDAKVQIFIDKFGKFSYNIISLSYNKEFNSKVKEFLERLKETQFPTPPTNTTTSVALTLRDQIDTEIQ</sequence>
<comment type="caution">
    <text evidence="6">The sequence shown here is derived from an EMBL/GenBank/DDBJ whole genome shotgun (WGS) entry which is preliminary data.</text>
</comment>
<evidence type="ECO:0000313" key="6">
    <source>
        <dbReference type="EMBL" id="EAK0469212.1"/>
    </source>
</evidence>
<dbReference type="Proteomes" id="UP000557842">
    <property type="component" value="Unassembled WGS sequence"/>
</dbReference>
<name>A0A5L9WSF0_CAMFE</name>
<feature type="transmembrane region" description="Helical" evidence="2">
    <location>
        <begin position="12"/>
        <end position="34"/>
    </location>
</feature>
<dbReference type="OMA" id="YNNDFNT"/>
<dbReference type="Pfam" id="PF13103">
    <property type="entry name" value="TonB_2"/>
    <property type="match status" value="1"/>
</dbReference>
<proteinExistence type="predicted"/>
<dbReference type="RefSeq" id="WP_002850534.1">
    <property type="nucleotide sequence ID" value="NZ_AABUZP020000015.1"/>
</dbReference>
<evidence type="ECO:0000256" key="2">
    <source>
        <dbReference type="SAM" id="Phobius"/>
    </source>
</evidence>
<organism evidence="6">
    <name type="scientific">Campylobacter fetus</name>
    <dbReference type="NCBI Taxonomy" id="196"/>
    <lineage>
        <taxon>Bacteria</taxon>
        <taxon>Pseudomonadati</taxon>
        <taxon>Campylobacterota</taxon>
        <taxon>Epsilonproteobacteria</taxon>
        <taxon>Campylobacterales</taxon>
        <taxon>Campylobacteraceae</taxon>
        <taxon>Campylobacter</taxon>
    </lineage>
</organism>
<dbReference type="EMBL" id="AABQDW010000011">
    <property type="protein sequence ID" value="EAI5408380.1"/>
    <property type="molecule type" value="Genomic_DNA"/>
</dbReference>
<dbReference type="GeneID" id="61065338"/>
<evidence type="ECO:0000313" key="3">
    <source>
        <dbReference type="EMBL" id="EAI5408380.1"/>
    </source>
</evidence>
<reference evidence="6 8" key="1">
    <citation type="submission" date="2018-05" db="EMBL/GenBank/DDBJ databases">
        <authorList>
            <consortium name="PulseNet: The National Subtyping Network for Foodborne Disease Surveillance"/>
            <person name="Tarr C.L."/>
            <person name="Trees E."/>
            <person name="Katz L.S."/>
            <person name="Carleton-Romer H.A."/>
            <person name="Stroika S."/>
            <person name="Kucerova Z."/>
            <person name="Roache K.F."/>
            <person name="Sabol A.L."/>
            <person name="Besser J."/>
            <person name="Gerner-Smidt P."/>
        </authorList>
    </citation>
    <scope>NUCLEOTIDE SEQUENCE</scope>
    <source>
        <strain evidence="5">2014D-0197</strain>
        <strain evidence="3 8">2016D-0221</strain>
        <strain evidence="6">D4313</strain>
        <strain evidence="4 7">PNUSAC001503</strain>
    </source>
</reference>
<dbReference type="Proteomes" id="UP000535509">
    <property type="component" value="Unassembled WGS sequence"/>
</dbReference>
<dbReference type="EMBL" id="AACCXK010000009">
    <property type="protein sequence ID" value="EAK0453245.1"/>
    <property type="molecule type" value="Genomic_DNA"/>
</dbReference>
<dbReference type="AlphaFoldDB" id="A0A5L9WSF0"/>
<keyword evidence="7" id="KW-1185">Reference proteome</keyword>
<gene>
    <name evidence="5" type="ORF">AAH17_06170</name>
    <name evidence="6" type="ORF">AAH24_07545</name>
    <name evidence="3" type="ORF">BVH53_06670</name>
    <name evidence="4" type="ORF">CX802_03315</name>
</gene>
<evidence type="ECO:0000313" key="7">
    <source>
        <dbReference type="Proteomes" id="UP000535509"/>
    </source>
</evidence>
<dbReference type="EMBL" id="AACCXM010000007">
    <property type="protein sequence ID" value="EAK0469212.1"/>
    <property type="molecule type" value="Genomic_DNA"/>
</dbReference>
<feature type="region of interest" description="Disordered" evidence="1">
    <location>
        <begin position="77"/>
        <end position="155"/>
    </location>
</feature>
<keyword evidence="2" id="KW-0812">Transmembrane</keyword>
<protein>
    <submittedName>
        <fullName evidence="6">TonB C-terminal domain-containing protein</fullName>
    </submittedName>
</protein>
<evidence type="ECO:0000313" key="4">
    <source>
        <dbReference type="EMBL" id="EAI8858878.1"/>
    </source>
</evidence>
<keyword evidence="2" id="KW-0472">Membrane</keyword>